<evidence type="ECO:0000313" key="1">
    <source>
        <dbReference type="EMBL" id="KAK3076611.1"/>
    </source>
</evidence>
<gene>
    <name evidence="1" type="ORF">LTS18_012543</name>
</gene>
<feature type="non-terminal residue" evidence="1">
    <location>
        <position position="321"/>
    </location>
</feature>
<feature type="non-terminal residue" evidence="1">
    <location>
        <position position="1"/>
    </location>
</feature>
<evidence type="ECO:0000313" key="2">
    <source>
        <dbReference type="Proteomes" id="UP001186974"/>
    </source>
</evidence>
<name>A0ACC3DIT1_9PEZI</name>
<organism evidence="1 2">
    <name type="scientific">Coniosporium uncinatum</name>
    <dbReference type="NCBI Taxonomy" id="93489"/>
    <lineage>
        <taxon>Eukaryota</taxon>
        <taxon>Fungi</taxon>
        <taxon>Dikarya</taxon>
        <taxon>Ascomycota</taxon>
        <taxon>Pezizomycotina</taxon>
        <taxon>Dothideomycetes</taxon>
        <taxon>Dothideomycetes incertae sedis</taxon>
        <taxon>Coniosporium</taxon>
    </lineage>
</organism>
<proteinExistence type="predicted"/>
<protein>
    <submittedName>
        <fullName evidence="1">Uncharacterized protein</fullName>
    </submittedName>
</protein>
<keyword evidence="2" id="KW-1185">Reference proteome</keyword>
<reference evidence="1" key="1">
    <citation type="submission" date="2024-09" db="EMBL/GenBank/DDBJ databases">
        <title>Black Yeasts Isolated from many extreme environments.</title>
        <authorList>
            <person name="Coleine C."/>
            <person name="Stajich J.E."/>
            <person name="Selbmann L."/>
        </authorList>
    </citation>
    <scope>NUCLEOTIDE SEQUENCE</scope>
    <source>
        <strain evidence="1">CCFEE 5737</strain>
    </source>
</reference>
<sequence length="321" mass="36179">STKTFDEATEAVKIFLRAKSEGVEPSSFLYNALIGKLGKARRIDDCLFYFAEMRNLGIRPTSVTYGTIVNALCRVSDEKFAEELFEEMESMPNYKPRPAPYHSMMQFFLTTKRDRSKVLAYYERMRTRNIQHTTHTYKLLIDTYATLDPIDMEAAEGVLTQIRQAGEIPEAVHYSSLIHAKGCVLHDMAGARKLFDTVMADRHIRPQACLFQALFEAMVANHQIEGTEPVLTLMKNRNVSMTPYIANSLIHGWALANNISKAKSVYDHVARDAREPSTYEAMTRAFMAVEDRESAMSVVNEGLSRGYPSAVANKILELVGG</sequence>
<accession>A0ACC3DIT1</accession>
<comment type="caution">
    <text evidence="1">The sequence shown here is derived from an EMBL/GenBank/DDBJ whole genome shotgun (WGS) entry which is preliminary data.</text>
</comment>
<dbReference type="Proteomes" id="UP001186974">
    <property type="component" value="Unassembled WGS sequence"/>
</dbReference>
<dbReference type="EMBL" id="JAWDJW010003767">
    <property type="protein sequence ID" value="KAK3076611.1"/>
    <property type="molecule type" value="Genomic_DNA"/>
</dbReference>